<accession>A0A2R5FCV4</accession>
<keyword evidence="2" id="KW-1185">Reference proteome</keyword>
<evidence type="ECO:0000313" key="1">
    <source>
        <dbReference type="EMBL" id="GBG14474.1"/>
    </source>
</evidence>
<name>A0A2R5FCV4_9PROT</name>
<proteinExistence type="predicted"/>
<organism evidence="1 2">
    <name type="scientific">Novimethylophilus kurashikiensis</name>
    <dbReference type="NCBI Taxonomy" id="1825523"/>
    <lineage>
        <taxon>Bacteria</taxon>
        <taxon>Pseudomonadati</taxon>
        <taxon>Pseudomonadota</taxon>
        <taxon>Betaproteobacteria</taxon>
        <taxon>Nitrosomonadales</taxon>
        <taxon>Methylophilaceae</taxon>
        <taxon>Novimethylophilus</taxon>
    </lineage>
</organism>
<gene>
    <name evidence="1" type="ORF">NMK_2073</name>
</gene>
<dbReference type="Proteomes" id="UP000245081">
    <property type="component" value="Unassembled WGS sequence"/>
</dbReference>
<sequence length="180" mass="21021">MLTSIELQLKKSLQALRDEYATLQRSLVRRDIAVPYDVRAKRTAIQKTLKLLVPLHRYLHHYLQPNQYAETRIYWGGRYEQQYEMVYAALRYQHRLRCSAPLFVPEVLNVPMASLGGKGRLLPGPSLMKLWQDLAGEEVQQRQLRNELVRELKQSLQPEQIRMLQALTKMDSSILATSFV</sequence>
<dbReference type="AlphaFoldDB" id="A0A2R5FCV4"/>
<dbReference type="RefSeq" id="WP_109015663.1">
    <property type="nucleotide sequence ID" value="NZ_BDOQ01000007.1"/>
</dbReference>
<evidence type="ECO:0000313" key="2">
    <source>
        <dbReference type="Proteomes" id="UP000245081"/>
    </source>
</evidence>
<reference evidence="1 2" key="1">
    <citation type="journal article" date="2018" name="Environ. Microbiol.">
        <title>Isolation and genomic characterization of Novimethylophilus kurashikiensis gen. nov. sp. nov., a new lanthanide-dependent methylotrophic species of Methylophilaceae.</title>
        <authorList>
            <person name="Lv H."/>
            <person name="Sahin N."/>
            <person name="Tani A."/>
        </authorList>
    </citation>
    <scope>NUCLEOTIDE SEQUENCE [LARGE SCALE GENOMIC DNA]</scope>
    <source>
        <strain evidence="1 2">La2-4</strain>
    </source>
</reference>
<protein>
    <submittedName>
        <fullName evidence="1">1,4-alpha-glucan branching enzyme GlgB</fullName>
    </submittedName>
</protein>
<dbReference type="EMBL" id="BDOQ01000007">
    <property type="protein sequence ID" value="GBG14474.1"/>
    <property type="molecule type" value="Genomic_DNA"/>
</dbReference>
<comment type="caution">
    <text evidence="1">The sequence shown here is derived from an EMBL/GenBank/DDBJ whole genome shotgun (WGS) entry which is preliminary data.</text>
</comment>